<dbReference type="PANTHER" id="PTHR30537">
    <property type="entry name" value="HTH-TYPE TRANSCRIPTIONAL REGULATOR"/>
    <property type="match status" value="1"/>
</dbReference>
<evidence type="ECO:0000313" key="7">
    <source>
        <dbReference type="Proteomes" id="UP001374803"/>
    </source>
</evidence>
<protein>
    <submittedName>
        <fullName evidence="6">LysR family transcriptional regulator</fullName>
    </submittedName>
</protein>
<name>A0ABZ2L1F4_9BACT</name>
<feature type="domain" description="HTH lysR-type" evidence="5">
    <location>
        <begin position="5"/>
        <end position="62"/>
    </location>
</feature>
<dbReference type="PROSITE" id="PS50931">
    <property type="entry name" value="HTH_LYSR"/>
    <property type="match status" value="1"/>
</dbReference>
<organism evidence="6 7">
    <name type="scientific">Pendulispora rubella</name>
    <dbReference type="NCBI Taxonomy" id="2741070"/>
    <lineage>
        <taxon>Bacteria</taxon>
        <taxon>Pseudomonadati</taxon>
        <taxon>Myxococcota</taxon>
        <taxon>Myxococcia</taxon>
        <taxon>Myxococcales</taxon>
        <taxon>Sorangiineae</taxon>
        <taxon>Pendulisporaceae</taxon>
        <taxon>Pendulispora</taxon>
    </lineage>
</organism>
<dbReference type="InterPro" id="IPR058163">
    <property type="entry name" value="LysR-type_TF_proteobact-type"/>
</dbReference>
<keyword evidence="2" id="KW-0805">Transcription regulation</keyword>
<dbReference type="RefSeq" id="WP_394834284.1">
    <property type="nucleotide sequence ID" value="NZ_CP089929.1"/>
</dbReference>
<keyword evidence="7" id="KW-1185">Reference proteome</keyword>
<dbReference type="Gene3D" id="1.10.10.10">
    <property type="entry name" value="Winged helix-like DNA-binding domain superfamily/Winged helix DNA-binding domain"/>
    <property type="match status" value="1"/>
</dbReference>
<evidence type="ECO:0000256" key="2">
    <source>
        <dbReference type="ARBA" id="ARBA00023015"/>
    </source>
</evidence>
<dbReference type="InterPro" id="IPR000847">
    <property type="entry name" value="LysR_HTH_N"/>
</dbReference>
<keyword evidence="3" id="KW-0238">DNA-binding</keyword>
<evidence type="ECO:0000259" key="5">
    <source>
        <dbReference type="PROSITE" id="PS50931"/>
    </source>
</evidence>
<dbReference type="Proteomes" id="UP001374803">
    <property type="component" value="Chromosome"/>
</dbReference>
<sequence length="313" mass="33741">MIAVDELPSLALFARVVHHRSFSAAAAEAGLAKSVVSRRVARLEKALGVRLLRRSTRTLSVTDEGLRVYEHAAALVAAATAATQSIGQSTKRVQGVLRVNAPVTFAQMHLADAVAAFLAAYPEVELHLSTDNRTVDVVEDGFDVVVRIGQLRDSDLYARKLASDRLVVCGSPEYLARAGEPTSPDELLQHNCLHYDVVARTAEWRFRGPRGAVVVPVRGNFVTTDGTVLCRAARAGLGLAVAPSFMIAHDLAGGRLRTVLDDWPASPVGIHALVAHRTGLPPRVRAFIDFLARRFAQGIPKAVFKSSKVPVRP</sequence>
<dbReference type="PANTHER" id="PTHR30537:SF31">
    <property type="entry name" value="TRANSCRIPTIONAL REGULATOR, LYSR FAMILY"/>
    <property type="match status" value="1"/>
</dbReference>
<keyword evidence="4" id="KW-0804">Transcription</keyword>
<reference evidence="6" key="1">
    <citation type="submission" date="2021-12" db="EMBL/GenBank/DDBJ databases">
        <title>Discovery of the Pendulisporaceae a myxobacterial family with distinct sporulation behavior and unique specialized metabolism.</title>
        <authorList>
            <person name="Garcia R."/>
            <person name="Popoff A."/>
            <person name="Bader C.D."/>
            <person name="Loehr J."/>
            <person name="Walesch S."/>
            <person name="Walt C."/>
            <person name="Boldt J."/>
            <person name="Bunk B."/>
            <person name="Haeckl F.J.F.P.J."/>
            <person name="Gunesch A.P."/>
            <person name="Birkelbach J."/>
            <person name="Nuebel U."/>
            <person name="Pietschmann T."/>
            <person name="Bach T."/>
            <person name="Mueller R."/>
        </authorList>
    </citation>
    <scope>NUCLEOTIDE SEQUENCE</scope>
    <source>
        <strain evidence="6">MSr11367</strain>
    </source>
</reference>
<evidence type="ECO:0000256" key="1">
    <source>
        <dbReference type="ARBA" id="ARBA00009437"/>
    </source>
</evidence>
<dbReference type="Gene3D" id="3.40.190.290">
    <property type="match status" value="1"/>
</dbReference>
<comment type="similarity">
    <text evidence="1">Belongs to the LysR transcriptional regulatory family.</text>
</comment>
<dbReference type="InterPro" id="IPR005119">
    <property type="entry name" value="LysR_subst-bd"/>
</dbReference>
<dbReference type="Pfam" id="PF00126">
    <property type="entry name" value="HTH_1"/>
    <property type="match status" value="1"/>
</dbReference>
<dbReference type="SUPFAM" id="SSF46785">
    <property type="entry name" value="Winged helix' DNA-binding domain"/>
    <property type="match status" value="1"/>
</dbReference>
<dbReference type="InterPro" id="IPR036390">
    <property type="entry name" value="WH_DNA-bd_sf"/>
</dbReference>
<gene>
    <name evidence="6" type="ORF">LVJ94_48075</name>
</gene>
<evidence type="ECO:0000256" key="4">
    <source>
        <dbReference type="ARBA" id="ARBA00023163"/>
    </source>
</evidence>
<evidence type="ECO:0000256" key="3">
    <source>
        <dbReference type="ARBA" id="ARBA00023125"/>
    </source>
</evidence>
<proteinExistence type="inferred from homology"/>
<dbReference type="EMBL" id="CP089983">
    <property type="protein sequence ID" value="WXB04640.1"/>
    <property type="molecule type" value="Genomic_DNA"/>
</dbReference>
<dbReference type="Pfam" id="PF03466">
    <property type="entry name" value="LysR_substrate"/>
    <property type="match status" value="1"/>
</dbReference>
<accession>A0ABZ2L1F4</accession>
<dbReference type="SUPFAM" id="SSF53850">
    <property type="entry name" value="Periplasmic binding protein-like II"/>
    <property type="match status" value="1"/>
</dbReference>
<dbReference type="CDD" id="cd08422">
    <property type="entry name" value="PBP2_CrgA_like"/>
    <property type="match status" value="1"/>
</dbReference>
<evidence type="ECO:0000313" key="6">
    <source>
        <dbReference type="EMBL" id="WXB04640.1"/>
    </source>
</evidence>
<dbReference type="InterPro" id="IPR036388">
    <property type="entry name" value="WH-like_DNA-bd_sf"/>
</dbReference>